<evidence type="ECO:0000256" key="1">
    <source>
        <dbReference type="SAM" id="SignalP"/>
    </source>
</evidence>
<dbReference type="EnsemblPlants" id="LPERR10G01420.1">
    <property type="protein sequence ID" value="LPERR10G01420.1"/>
    <property type="gene ID" value="LPERR10G01420"/>
</dbReference>
<keyword evidence="3" id="KW-1185">Reference proteome</keyword>
<evidence type="ECO:0000313" key="3">
    <source>
        <dbReference type="Proteomes" id="UP000032180"/>
    </source>
</evidence>
<protein>
    <submittedName>
        <fullName evidence="2">Uncharacterized protein</fullName>
    </submittedName>
</protein>
<keyword evidence="1" id="KW-0732">Signal</keyword>
<reference evidence="2 3" key="1">
    <citation type="submission" date="2012-08" db="EMBL/GenBank/DDBJ databases">
        <title>Oryza genome evolution.</title>
        <authorList>
            <person name="Wing R.A."/>
        </authorList>
    </citation>
    <scope>NUCLEOTIDE SEQUENCE</scope>
</reference>
<feature type="chain" id="PRO_5002349891" evidence="1">
    <location>
        <begin position="34"/>
        <end position="73"/>
    </location>
</feature>
<reference evidence="3" key="2">
    <citation type="submission" date="2013-12" db="EMBL/GenBank/DDBJ databases">
        <authorList>
            <person name="Yu Y."/>
            <person name="Lee S."/>
            <person name="de Baynast K."/>
            <person name="Wissotski M."/>
            <person name="Liu L."/>
            <person name="Talag J."/>
            <person name="Goicoechea J."/>
            <person name="Angelova A."/>
            <person name="Jetty R."/>
            <person name="Kudrna D."/>
            <person name="Golser W."/>
            <person name="Rivera L."/>
            <person name="Zhang J."/>
            <person name="Wing R."/>
        </authorList>
    </citation>
    <scope>NUCLEOTIDE SEQUENCE</scope>
</reference>
<name>A0A0D9XHN5_9ORYZ</name>
<sequence length="73" mass="7928">MHRVSSSFSAPLHRVQLASLGFVTAFLGGGIDAANNDETNTDGTMSSQSYGLKDCFNILLVWEILVQKLNENP</sequence>
<dbReference type="Gramene" id="LPERR10G01420.1">
    <property type="protein sequence ID" value="LPERR10G01420.1"/>
    <property type="gene ID" value="LPERR10G01420"/>
</dbReference>
<dbReference type="HOGENOM" id="CLU_2708377_0_0_1"/>
<dbReference type="AlphaFoldDB" id="A0A0D9XHN5"/>
<evidence type="ECO:0000313" key="2">
    <source>
        <dbReference type="EnsemblPlants" id="LPERR10G01420.1"/>
    </source>
</evidence>
<proteinExistence type="predicted"/>
<accession>A0A0D9XHN5</accession>
<dbReference type="Proteomes" id="UP000032180">
    <property type="component" value="Chromosome 10"/>
</dbReference>
<feature type="signal peptide" evidence="1">
    <location>
        <begin position="1"/>
        <end position="33"/>
    </location>
</feature>
<reference evidence="2" key="3">
    <citation type="submission" date="2015-04" db="UniProtKB">
        <authorList>
            <consortium name="EnsemblPlants"/>
        </authorList>
    </citation>
    <scope>IDENTIFICATION</scope>
</reference>
<organism evidence="2 3">
    <name type="scientific">Leersia perrieri</name>
    <dbReference type="NCBI Taxonomy" id="77586"/>
    <lineage>
        <taxon>Eukaryota</taxon>
        <taxon>Viridiplantae</taxon>
        <taxon>Streptophyta</taxon>
        <taxon>Embryophyta</taxon>
        <taxon>Tracheophyta</taxon>
        <taxon>Spermatophyta</taxon>
        <taxon>Magnoliopsida</taxon>
        <taxon>Liliopsida</taxon>
        <taxon>Poales</taxon>
        <taxon>Poaceae</taxon>
        <taxon>BOP clade</taxon>
        <taxon>Oryzoideae</taxon>
        <taxon>Oryzeae</taxon>
        <taxon>Oryzinae</taxon>
        <taxon>Leersia</taxon>
    </lineage>
</organism>